<dbReference type="RefSeq" id="WP_425518666.1">
    <property type="nucleotide sequence ID" value="NZ_JAUTBB010000001.1"/>
</dbReference>
<proteinExistence type="predicted"/>
<comment type="caution">
    <text evidence="1">The sequence shown here is derived from an EMBL/GenBank/DDBJ whole genome shotgun (WGS) entry which is preliminary data.</text>
</comment>
<dbReference type="EMBL" id="JAUTBB010000001">
    <property type="protein sequence ID" value="MDQ1119031.1"/>
    <property type="molecule type" value="Genomic_DNA"/>
</dbReference>
<evidence type="ECO:0000313" key="2">
    <source>
        <dbReference type="Proteomes" id="UP001234354"/>
    </source>
</evidence>
<sequence length="121" mass="13141">MNAVTKTEAIALETAAPLEVADPTKNLILVPLSQLLPRRSKRNVRTPPRQSIPELAASIARVGLLQNGRFAPPVSGSCERNRDRPMAGECQPYRYSCYGKRNCFDIAFSGGLGSTPLLRGC</sequence>
<organism evidence="1 2">
    <name type="scientific">Pseudoxanthomonas winnipegensis</name>
    <dbReference type="NCBI Taxonomy" id="2480810"/>
    <lineage>
        <taxon>Bacteria</taxon>
        <taxon>Pseudomonadati</taxon>
        <taxon>Pseudomonadota</taxon>
        <taxon>Gammaproteobacteria</taxon>
        <taxon>Lysobacterales</taxon>
        <taxon>Lysobacteraceae</taxon>
        <taxon>Pseudoxanthomonas</taxon>
    </lineage>
</organism>
<dbReference type="AlphaFoldDB" id="A0AAW8G9G4"/>
<accession>A0AAW8G9G4</accession>
<reference evidence="1" key="1">
    <citation type="submission" date="2023-07" db="EMBL/GenBank/DDBJ databases">
        <title>Functional and genomic diversity of the sorghum phyllosphere microbiome.</title>
        <authorList>
            <person name="Shade A."/>
        </authorList>
    </citation>
    <scope>NUCLEOTIDE SEQUENCE</scope>
    <source>
        <strain evidence="1">SORGH_AS_0908</strain>
    </source>
</reference>
<protein>
    <submittedName>
        <fullName evidence="1">Uncharacterized protein</fullName>
    </submittedName>
</protein>
<name>A0AAW8G9G4_9GAMM</name>
<dbReference type="Proteomes" id="UP001234354">
    <property type="component" value="Unassembled WGS sequence"/>
</dbReference>
<gene>
    <name evidence="1" type="ORF">QE383_001339</name>
</gene>
<evidence type="ECO:0000313" key="1">
    <source>
        <dbReference type="EMBL" id="MDQ1119031.1"/>
    </source>
</evidence>